<feature type="compositionally biased region" description="Gly residues" evidence="1">
    <location>
        <begin position="54"/>
        <end position="63"/>
    </location>
</feature>
<sequence>MSEMDEKLNTLLSDPGSMARIMQLAQQLSGTMGGAEKSTPEPPPPPPAAPEDQAGGGTAGFGGLGGLDPALLGKLLPLAQEYGRSNSASMQLLNALRPFLKPEKQGKVERAAHLARLIHLGKKFLSEWEG</sequence>
<evidence type="ECO:0000313" key="3">
    <source>
        <dbReference type="Proteomes" id="UP000681035"/>
    </source>
</evidence>
<evidence type="ECO:0000313" key="2">
    <source>
        <dbReference type="EMBL" id="BCK81128.1"/>
    </source>
</evidence>
<protein>
    <recommendedName>
        <fullName evidence="4">Collagen alpha-1(I) chain (Alpha-1 type I collagen)</fullName>
    </recommendedName>
</protein>
<keyword evidence="3" id="KW-1185">Reference proteome</keyword>
<feature type="compositionally biased region" description="Pro residues" evidence="1">
    <location>
        <begin position="40"/>
        <end position="49"/>
    </location>
</feature>
<organism evidence="2 3">
    <name type="scientific">Vescimonas coprocola</name>
    <dbReference type="NCBI Taxonomy" id="2714355"/>
    <lineage>
        <taxon>Bacteria</taxon>
        <taxon>Bacillati</taxon>
        <taxon>Bacillota</taxon>
        <taxon>Clostridia</taxon>
        <taxon>Eubacteriales</taxon>
        <taxon>Oscillospiraceae</taxon>
        <taxon>Vescimonas</taxon>
    </lineage>
</organism>
<dbReference type="Proteomes" id="UP000681035">
    <property type="component" value="Chromosome"/>
</dbReference>
<dbReference type="EMBL" id="AP023418">
    <property type="protein sequence ID" value="BCK81128.1"/>
    <property type="molecule type" value="Genomic_DNA"/>
</dbReference>
<name>A0A810PYD8_9FIRM</name>
<evidence type="ECO:0000256" key="1">
    <source>
        <dbReference type="SAM" id="MobiDB-lite"/>
    </source>
</evidence>
<accession>A0A810PYD8</accession>
<gene>
    <name evidence="2" type="ORF">MM50RIKEN_08910</name>
</gene>
<evidence type="ECO:0008006" key="4">
    <source>
        <dbReference type="Google" id="ProtNLM"/>
    </source>
</evidence>
<dbReference type="AlphaFoldDB" id="A0A810PYD8"/>
<proteinExistence type="predicted"/>
<feature type="region of interest" description="Disordered" evidence="1">
    <location>
        <begin position="23"/>
        <end position="63"/>
    </location>
</feature>
<reference evidence="2" key="1">
    <citation type="submission" date="2020-09" db="EMBL/GenBank/DDBJ databases">
        <title>New species isolated from human feces.</title>
        <authorList>
            <person name="Kitahara M."/>
            <person name="Shigeno Y."/>
            <person name="Shime M."/>
            <person name="Matsumoto Y."/>
            <person name="Nakamura S."/>
            <person name="Motooka D."/>
            <person name="Fukuoka S."/>
            <person name="Nishikawa H."/>
            <person name="Benno Y."/>
        </authorList>
    </citation>
    <scope>NUCLEOTIDE SEQUENCE</scope>
    <source>
        <strain evidence="2">MM50</strain>
    </source>
</reference>
<dbReference type="KEGG" id="vcop:MM50RIKEN_08910"/>